<dbReference type="PANTHER" id="PTHR21228:SF40">
    <property type="entry name" value="LD45607P"/>
    <property type="match status" value="1"/>
</dbReference>
<evidence type="ECO:0008006" key="3">
    <source>
        <dbReference type="Google" id="ProtNLM"/>
    </source>
</evidence>
<feature type="compositionally biased region" description="Gly residues" evidence="1">
    <location>
        <begin position="159"/>
        <end position="175"/>
    </location>
</feature>
<dbReference type="GO" id="GO:0003723">
    <property type="term" value="F:RNA binding"/>
    <property type="evidence" value="ECO:0007669"/>
    <property type="project" value="TreeGrafter"/>
</dbReference>
<evidence type="ECO:0000256" key="1">
    <source>
        <dbReference type="SAM" id="MobiDB-lite"/>
    </source>
</evidence>
<feature type="compositionally biased region" description="Basic and acidic residues" evidence="1">
    <location>
        <begin position="115"/>
        <end position="125"/>
    </location>
</feature>
<feature type="region of interest" description="Disordered" evidence="1">
    <location>
        <begin position="46"/>
        <end position="73"/>
    </location>
</feature>
<gene>
    <name evidence="2" type="ORF">DTER00134_LOCUS2407</name>
</gene>
<organism evidence="2">
    <name type="scientific">Dunaliella tertiolecta</name>
    <name type="common">Green alga</name>
    <dbReference type="NCBI Taxonomy" id="3047"/>
    <lineage>
        <taxon>Eukaryota</taxon>
        <taxon>Viridiplantae</taxon>
        <taxon>Chlorophyta</taxon>
        <taxon>core chlorophytes</taxon>
        <taxon>Chlorophyceae</taxon>
        <taxon>CS clade</taxon>
        <taxon>Chlamydomonadales</taxon>
        <taxon>Dunaliellaceae</taxon>
        <taxon>Dunaliella</taxon>
    </lineage>
</organism>
<dbReference type="GO" id="GO:0044528">
    <property type="term" value="P:regulation of mitochondrial mRNA stability"/>
    <property type="evidence" value="ECO:0007669"/>
    <property type="project" value="TreeGrafter"/>
</dbReference>
<dbReference type="PANTHER" id="PTHR21228">
    <property type="entry name" value="FAST LEU-RICH DOMAIN-CONTAINING"/>
    <property type="match status" value="1"/>
</dbReference>
<dbReference type="GO" id="GO:0000963">
    <property type="term" value="P:mitochondrial RNA processing"/>
    <property type="evidence" value="ECO:0007669"/>
    <property type="project" value="TreeGrafter"/>
</dbReference>
<proteinExistence type="predicted"/>
<name>A0A7S3QME6_DUNTE</name>
<protein>
    <recommendedName>
        <fullName evidence="3">RAP domain-containing protein</fullName>
    </recommendedName>
</protein>
<evidence type="ECO:0000313" key="2">
    <source>
        <dbReference type="EMBL" id="CAE0487361.1"/>
    </source>
</evidence>
<dbReference type="GO" id="GO:1901259">
    <property type="term" value="P:chloroplast rRNA processing"/>
    <property type="evidence" value="ECO:0007669"/>
    <property type="project" value="TreeGrafter"/>
</dbReference>
<dbReference type="GO" id="GO:0005759">
    <property type="term" value="C:mitochondrial matrix"/>
    <property type="evidence" value="ECO:0007669"/>
    <property type="project" value="TreeGrafter"/>
</dbReference>
<dbReference type="GO" id="GO:0035770">
    <property type="term" value="C:ribonucleoprotein granule"/>
    <property type="evidence" value="ECO:0007669"/>
    <property type="project" value="TreeGrafter"/>
</dbReference>
<dbReference type="GO" id="GO:0009507">
    <property type="term" value="C:chloroplast"/>
    <property type="evidence" value="ECO:0007669"/>
    <property type="project" value="GOC"/>
</dbReference>
<dbReference type="InterPro" id="IPR050870">
    <property type="entry name" value="FAST_kinase"/>
</dbReference>
<feature type="compositionally biased region" description="Basic and acidic residues" evidence="1">
    <location>
        <begin position="147"/>
        <end position="157"/>
    </location>
</feature>
<dbReference type="EMBL" id="HBIP01004892">
    <property type="protein sequence ID" value="CAE0487361.1"/>
    <property type="molecule type" value="Transcribed_RNA"/>
</dbReference>
<feature type="region of interest" description="Disordered" evidence="1">
    <location>
        <begin position="110"/>
        <end position="181"/>
    </location>
</feature>
<reference evidence="2" key="1">
    <citation type="submission" date="2021-01" db="EMBL/GenBank/DDBJ databases">
        <authorList>
            <person name="Corre E."/>
            <person name="Pelletier E."/>
            <person name="Niang G."/>
            <person name="Scheremetjew M."/>
            <person name="Finn R."/>
            <person name="Kale V."/>
            <person name="Holt S."/>
            <person name="Cochrane G."/>
            <person name="Meng A."/>
            <person name="Brown T."/>
            <person name="Cohen L."/>
        </authorList>
    </citation>
    <scope>NUCLEOTIDE SEQUENCE</scope>
    <source>
        <strain evidence="2">CCMP1320</strain>
    </source>
</reference>
<sequence>MLSESSRLLPSSRFPSCLQAHGALARCSQSPLFIQGMNLTSHIISSRRRPAGSTLKSKGKTNHHVSSPQNAPYFPDTVHYQLPFSSRTSSLHAPFILASHGRFQCVVPQASGVDDSGREDAHDQQTGRGRGRGGGRGGGQAGRGGRGRGEQRNRQEPGRGTGKGGRASRGRGGFPHGDKSREERVLSLEVCIKNGANPAHLTPNSTVFCMYNMAKHVEMGTHRGVQHGSSKCADVVDAARNLIRQLLGSSSSVGAPASALQPPVQQLDSKHLSLLAWSLSVMVGFDESLSAEARQLCYALAERAAQPRVIRTVVPDVQDVHPEACRNWAGVLYGLAKVGVKCSDDARVKQVFHVCMEQELPDLLSQGQRCLPQSISTVALACVDAGYEGSMEPFISAVARRVGEPSMGGVGGGMMANAAPQAWSNLIYACAKLEQRGEQAGGGLGGGMSIIAEAGAAAMASALQKPVQYQPKPQELANTLWGLSYLGWYDADIIEVLAHAVVERMGSSTPQGISNTLFALSTLGWYDSGVYDALLVALLNRSDQLAPQQCSNAMYSCAVASHGGSAVDKLAQVISGQDVSKQGRWNTQDLNSALYAWAVLGCIGVASDSLNEMAQHLLREVNNRGPAASQASHLRQLYPAHLEAERVGLQGGGLSTANGMLQATAEQHIQGQAELCMKVRQSGGTAGMRHAAAALQRAGYEVELGGRVGQDGYQAELLVRHEGCPNGIAVDVLSGTDRFRHPPGQISGKARQRHAQIRQRCDGLVVLSEAAAKQPGLVVQQLDQELWYCSSADLIKIG</sequence>
<dbReference type="AlphaFoldDB" id="A0A7S3QME6"/>
<accession>A0A7S3QME6</accession>
<feature type="compositionally biased region" description="Gly residues" evidence="1">
    <location>
        <begin position="132"/>
        <end position="144"/>
    </location>
</feature>